<protein>
    <recommendedName>
        <fullName evidence="6">SHSP domain-containing protein</fullName>
    </recommendedName>
</protein>
<dbReference type="InterPro" id="IPR008978">
    <property type="entry name" value="HSP20-like_chaperone"/>
</dbReference>
<dbReference type="CDD" id="cd06526">
    <property type="entry name" value="metazoan_ACD"/>
    <property type="match status" value="1"/>
</dbReference>
<dbReference type="PANTHER" id="PTHR45640:SF13">
    <property type="entry name" value="HEAT SHOCK PROTEIN 22-RELATED"/>
    <property type="match status" value="1"/>
</dbReference>
<sequence length="151" mass="17278">MSLLPIIFRDMERPLRMLEQQMRMAEDFFPYMIGSNKNVMDDTRSGHETVVHDKAKFQVKIDVNQFAPEEITVKTVNEKSIVIEAKHESNDEKGSVSRHLVRQFTVPEGHDLKKVETKLTANGILIITAPNKAQPAVQERIIPVTHVMTKE</sequence>
<dbReference type="SUPFAM" id="SSF49764">
    <property type="entry name" value="HSP20-like chaperones"/>
    <property type="match status" value="1"/>
</dbReference>
<dbReference type="PIRSF" id="PIRSF036514">
    <property type="entry name" value="Sm_HSP_B1"/>
    <property type="match status" value="1"/>
</dbReference>
<dbReference type="PRINTS" id="PR00299">
    <property type="entry name" value="ACRYSTALLIN"/>
</dbReference>
<keyword evidence="3" id="KW-0862">Zinc</keyword>
<evidence type="ECO:0000313" key="8">
    <source>
        <dbReference type="Proteomes" id="UP001353858"/>
    </source>
</evidence>
<evidence type="ECO:0000256" key="2">
    <source>
        <dbReference type="PIRNR" id="PIRNR036514"/>
    </source>
</evidence>
<name>A0AAN7SN96_9COLE</name>
<evidence type="ECO:0000313" key="7">
    <source>
        <dbReference type="EMBL" id="KAK4872745.1"/>
    </source>
</evidence>
<proteinExistence type="inferred from homology"/>
<dbReference type="InterPro" id="IPR055269">
    <property type="entry name" value="Alpha-crystallin/HSP_16"/>
</dbReference>
<keyword evidence="8" id="KW-1185">Reference proteome</keyword>
<keyword evidence="3" id="KW-0479">Metal-binding</keyword>
<gene>
    <name evidence="7" type="ORF">RN001_014774</name>
</gene>
<dbReference type="Gene3D" id="2.60.40.790">
    <property type="match status" value="1"/>
</dbReference>
<dbReference type="EMBL" id="JARPUR010000007">
    <property type="protein sequence ID" value="KAK4872745.1"/>
    <property type="molecule type" value="Genomic_DNA"/>
</dbReference>
<comment type="similarity">
    <text evidence="2 4 5">Belongs to the small heat shock protein (HSP20) family.</text>
</comment>
<dbReference type="GO" id="GO:0051082">
    <property type="term" value="F:unfolded protein binding"/>
    <property type="evidence" value="ECO:0007669"/>
    <property type="project" value="TreeGrafter"/>
</dbReference>
<dbReference type="PANTHER" id="PTHR45640">
    <property type="entry name" value="HEAT SHOCK PROTEIN HSP-12.2-RELATED"/>
    <property type="match status" value="1"/>
</dbReference>
<evidence type="ECO:0000256" key="4">
    <source>
        <dbReference type="PROSITE-ProRule" id="PRU00285"/>
    </source>
</evidence>
<feature type="binding site" evidence="3">
    <location>
        <position position="87"/>
    </location>
    <ligand>
        <name>Zn(2+)</name>
        <dbReference type="ChEBI" id="CHEBI:29105"/>
        <label>1</label>
    </ligand>
</feature>
<accession>A0AAN7SN96</accession>
<reference evidence="8" key="1">
    <citation type="submission" date="2023-01" db="EMBL/GenBank/DDBJ databases">
        <title>Key to firefly adult light organ development and bioluminescence: homeobox transcription factors regulate luciferase expression and transportation to peroxisome.</title>
        <authorList>
            <person name="Fu X."/>
        </authorList>
    </citation>
    <scope>NUCLEOTIDE SEQUENCE [LARGE SCALE GENOMIC DNA]</scope>
</reference>
<evidence type="ECO:0000256" key="5">
    <source>
        <dbReference type="RuleBase" id="RU003616"/>
    </source>
</evidence>
<dbReference type="GO" id="GO:0042026">
    <property type="term" value="P:protein refolding"/>
    <property type="evidence" value="ECO:0007669"/>
    <property type="project" value="TreeGrafter"/>
</dbReference>
<dbReference type="Proteomes" id="UP001353858">
    <property type="component" value="Unassembled WGS sequence"/>
</dbReference>
<keyword evidence="1" id="KW-0346">Stress response</keyword>
<feature type="domain" description="SHSP" evidence="6">
    <location>
        <begin position="38"/>
        <end position="147"/>
    </location>
</feature>
<dbReference type="GO" id="GO:0005634">
    <property type="term" value="C:nucleus"/>
    <property type="evidence" value="ECO:0007669"/>
    <property type="project" value="TreeGrafter"/>
</dbReference>
<evidence type="ECO:0000256" key="1">
    <source>
        <dbReference type="ARBA" id="ARBA00023016"/>
    </source>
</evidence>
<dbReference type="InterPro" id="IPR002068">
    <property type="entry name" value="A-crystallin/Hsp20_dom"/>
</dbReference>
<dbReference type="GO" id="GO:0009408">
    <property type="term" value="P:response to heat"/>
    <property type="evidence" value="ECO:0007669"/>
    <property type="project" value="UniProtKB-ARBA"/>
</dbReference>
<dbReference type="InterPro" id="IPR001436">
    <property type="entry name" value="Alpha-crystallin/sHSP_animal"/>
</dbReference>
<comment type="caution">
    <text evidence="7">The sequence shown here is derived from an EMBL/GenBank/DDBJ whole genome shotgun (WGS) entry which is preliminary data.</text>
</comment>
<evidence type="ECO:0000259" key="6">
    <source>
        <dbReference type="PROSITE" id="PS01031"/>
    </source>
</evidence>
<dbReference type="AlphaFoldDB" id="A0AAN7SN96"/>
<dbReference type="GO" id="GO:0005737">
    <property type="term" value="C:cytoplasm"/>
    <property type="evidence" value="ECO:0007669"/>
    <property type="project" value="TreeGrafter"/>
</dbReference>
<evidence type="ECO:0000256" key="3">
    <source>
        <dbReference type="PIRSR" id="PIRSR036514-1"/>
    </source>
</evidence>
<dbReference type="GO" id="GO:0046872">
    <property type="term" value="F:metal ion binding"/>
    <property type="evidence" value="ECO:0007669"/>
    <property type="project" value="UniProtKB-KW"/>
</dbReference>
<dbReference type="PROSITE" id="PS01031">
    <property type="entry name" value="SHSP"/>
    <property type="match status" value="1"/>
</dbReference>
<organism evidence="7 8">
    <name type="scientific">Aquatica leii</name>
    <dbReference type="NCBI Taxonomy" id="1421715"/>
    <lineage>
        <taxon>Eukaryota</taxon>
        <taxon>Metazoa</taxon>
        <taxon>Ecdysozoa</taxon>
        <taxon>Arthropoda</taxon>
        <taxon>Hexapoda</taxon>
        <taxon>Insecta</taxon>
        <taxon>Pterygota</taxon>
        <taxon>Neoptera</taxon>
        <taxon>Endopterygota</taxon>
        <taxon>Coleoptera</taxon>
        <taxon>Polyphaga</taxon>
        <taxon>Elateriformia</taxon>
        <taxon>Elateroidea</taxon>
        <taxon>Lampyridae</taxon>
        <taxon>Luciolinae</taxon>
        <taxon>Aquatica</taxon>
    </lineage>
</organism>
<dbReference type="Pfam" id="PF00011">
    <property type="entry name" value="HSP20"/>
    <property type="match status" value="1"/>
</dbReference>
<feature type="binding site" evidence="3">
    <location>
        <position position="88"/>
    </location>
    <ligand>
        <name>Zn(2+)</name>
        <dbReference type="ChEBI" id="CHEBI:29105"/>
        <label>1</label>
    </ligand>
</feature>